<protein>
    <submittedName>
        <fullName evidence="1">Uncharacterized protein</fullName>
    </submittedName>
</protein>
<dbReference type="OrthoDB" id="2792256at2759"/>
<sequence length="148" mass="17404">MFLLDMLANLPRLRLSSDHLRFILWMLKELGVSDVPSYKRFRQKQDELNKMMHIRTQLKRSPKGGVFYQNNMADLLAIDWANPETRAWLEEYPVRTTTVSESFHSQKWTSDIPSEAIAPMWADGSRHYFIGEMAQLRDGRLVVPTAWY</sequence>
<dbReference type="EMBL" id="KV722920">
    <property type="protein sequence ID" value="OCH83625.1"/>
    <property type="molecule type" value="Genomic_DNA"/>
</dbReference>
<accession>A0A8E2AR08</accession>
<evidence type="ECO:0000313" key="1">
    <source>
        <dbReference type="EMBL" id="OCH83625.1"/>
    </source>
</evidence>
<evidence type="ECO:0000313" key="2">
    <source>
        <dbReference type="Proteomes" id="UP000250043"/>
    </source>
</evidence>
<dbReference type="Proteomes" id="UP000250043">
    <property type="component" value="Unassembled WGS sequence"/>
</dbReference>
<dbReference type="AlphaFoldDB" id="A0A8E2AR08"/>
<keyword evidence="2" id="KW-1185">Reference proteome</keyword>
<name>A0A8E2AR08_9APHY</name>
<feature type="non-terminal residue" evidence="1">
    <location>
        <position position="148"/>
    </location>
</feature>
<organism evidence="1 2">
    <name type="scientific">Obba rivulosa</name>
    <dbReference type="NCBI Taxonomy" id="1052685"/>
    <lineage>
        <taxon>Eukaryota</taxon>
        <taxon>Fungi</taxon>
        <taxon>Dikarya</taxon>
        <taxon>Basidiomycota</taxon>
        <taxon>Agaricomycotina</taxon>
        <taxon>Agaricomycetes</taxon>
        <taxon>Polyporales</taxon>
        <taxon>Gelatoporiaceae</taxon>
        <taxon>Obba</taxon>
    </lineage>
</organism>
<reference evidence="1 2" key="1">
    <citation type="submission" date="2016-07" db="EMBL/GenBank/DDBJ databases">
        <title>Draft genome of the white-rot fungus Obba rivulosa 3A-2.</title>
        <authorList>
            <consortium name="DOE Joint Genome Institute"/>
            <person name="Miettinen O."/>
            <person name="Riley R."/>
            <person name="Acob R."/>
            <person name="Barry K."/>
            <person name="Cullen D."/>
            <person name="De Vries R."/>
            <person name="Hainaut M."/>
            <person name="Hatakka A."/>
            <person name="Henrissat B."/>
            <person name="Hilden K."/>
            <person name="Kuo R."/>
            <person name="Labutti K."/>
            <person name="Lipzen A."/>
            <person name="Makela M.R."/>
            <person name="Sandor L."/>
            <person name="Spatafora J.W."/>
            <person name="Grigoriev I.V."/>
            <person name="Hibbett D.S."/>
        </authorList>
    </citation>
    <scope>NUCLEOTIDE SEQUENCE [LARGE SCALE GENOMIC DNA]</scope>
    <source>
        <strain evidence="1 2">3A-2</strain>
    </source>
</reference>
<proteinExistence type="predicted"/>
<gene>
    <name evidence="1" type="ORF">OBBRIDRAFT_693489</name>
</gene>